<organism evidence="9 10">
    <name type="scientific">Heracleum sosnowskyi</name>
    <dbReference type="NCBI Taxonomy" id="360622"/>
    <lineage>
        <taxon>Eukaryota</taxon>
        <taxon>Viridiplantae</taxon>
        <taxon>Streptophyta</taxon>
        <taxon>Embryophyta</taxon>
        <taxon>Tracheophyta</taxon>
        <taxon>Spermatophyta</taxon>
        <taxon>Magnoliopsida</taxon>
        <taxon>eudicotyledons</taxon>
        <taxon>Gunneridae</taxon>
        <taxon>Pentapetalae</taxon>
        <taxon>asterids</taxon>
        <taxon>campanulids</taxon>
        <taxon>Apiales</taxon>
        <taxon>Apiaceae</taxon>
        <taxon>Apioideae</taxon>
        <taxon>apioid superclade</taxon>
        <taxon>Tordylieae</taxon>
        <taxon>Tordyliinae</taxon>
        <taxon>Heracleum</taxon>
    </lineage>
</organism>
<dbReference type="SMART" id="SM00856">
    <property type="entry name" value="PMEI"/>
    <property type="match status" value="1"/>
</dbReference>
<evidence type="ECO:0000256" key="1">
    <source>
        <dbReference type="ARBA" id="ARBA00004271"/>
    </source>
</evidence>
<evidence type="ECO:0000256" key="6">
    <source>
        <dbReference type="ARBA" id="ARBA00038471"/>
    </source>
</evidence>
<dbReference type="SUPFAM" id="SSF101148">
    <property type="entry name" value="Plant invertase/pectin methylesterase inhibitor"/>
    <property type="match status" value="1"/>
</dbReference>
<feature type="signal peptide" evidence="7">
    <location>
        <begin position="1"/>
        <end position="23"/>
    </location>
</feature>
<gene>
    <name evidence="9" type="ORF">POM88_022883</name>
</gene>
<dbReference type="InterPro" id="IPR035513">
    <property type="entry name" value="Invertase/methylesterase_inhib"/>
</dbReference>
<keyword evidence="3" id="KW-0964">Secreted</keyword>
<evidence type="ECO:0000313" key="10">
    <source>
        <dbReference type="Proteomes" id="UP001237642"/>
    </source>
</evidence>
<dbReference type="EMBL" id="JAUIZM010000005">
    <property type="protein sequence ID" value="KAK1385148.1"/>
    <property type="molecule type" value="Genomic_DNA"/>
</dbReference>
<feature type="domain" description="Pectinesterase inhibitor" evidence="8">
    <location>
        <begin position="25"/>
        <end position="177"/>
    </location>
</feature>
<protein>
    <submittedName>
        <fullName evidence="9">PMEI domain-containing protein</fullName>
    </submittedName>
</protein>
<keyword evidence="10" id="KW-1185">Reference proteome</keyword>
<evidence type="ECO:0000256" key="3">
    <source>
        <dbReference type="ARBA" id="ARBA00022525"/>
    </source>
</evidence>
<evidence type="ECO:0000256" key="2">
    <source>
        <dbReference type="ARBA" id="ARBA00022523"/>
    </source>
</evidence>
<dbReference type="NCBIfam" id="TIGR01614">
    <property type="entry name" value="PME_inhib"/>
    <property type="match status" value="1"/>
</dbReference>
<reference evidence="9" key="1">
    <citation type="submission" date="2023-02" db="EMBL/GenBank/DDBJ databases">
        <title>Genome of toxic invasive species Heracleum sosnowskyi carries increased number of genes despite the absence of recent whole-genome duplications.</title>
        <authorList>
            <person name="Schelkunov M."/>
            <person name="Shtratnikova V."/>
            <person name="Makarenko M."/>
            <person name="Klepikova A."/>
            <person name="Omelchenko D."/>
            <person name="Novikova G."/>
            <person name="Obukhova E."/>
            <person name="Bogdanov V."/>
            <person name="Penin A."/>
            <person name="Logacheva M."/>
        </authorList>
    </citation>
    <scope>NUCLEOTIDE SEQUENCE</scope>
    <source>
        <strain evidence="9">Hsosn_3</strain>
        <tissue evidence="9">Leaf</tissue>
    </source>
</reference>
<dbReference type="AlphaFoldDB" id="A0AAD8IH86"/>
<comment type="caution">
    <text evidence="9">The sequence shown here is derived from an EMBL/GenBank/DDBJ whole genome shotgun (WGS) entry which is preliminary data.</text>
</comment>
<feature type="chain" id="PRO_5042189415" evidence="7">
    <location>
        <begin position="24"/>
        <end position="189"/>
    </location>
</feature>
<dbReference type="Proteomes" id="UP001237642">
    <property type="component" value="Unassembled WGS sequence"/>
</dbReference>
<proteinExistence type="inferred from homology"/>
<comment type="subcellular location">
    <subcellularLocation>
        <location evidence="1">Secreted</location>
        <location evidence="1">Extracellular space</location>
        <location evidence="1">Apoplast</location>
    </subcellularLocation>
</comment>
<evidence type="ECO:0000256" key="4">
    <source>
        <dbReference type="ARBA" id="ARBA00022729"/>
    </source>
</evidence>
<dbReference type="GO" id="GO:0004857">
    <property type="term" value="F:enzyme inhibitor activity"/>
    <property type="evidence" value="ECO:0007669"/>
    <property type="project" value="InterPro"/>
</dbReference>
<accession>A0AAD8IH86</accession>
<dbReference type="PANTHER" id="PTHR31080">
    <property type="entry name" value="PECTINESTERASE INHIBITOR-LIKE"/>
    <property type="match status" value="1"/>
</dbReference>
<dbReference type="PANTHER" id="PTHR31080:SF158">
    <property type="entry name" value="PLANT INVERTASE_PECTIN METHYLESTERASE INHIBITOR SUPERFAMILY PROTEIN"/>
    <property type="match status" value="1"/>
</dbReference>
<evidence type="ECO:0000313" key="9">
    <source>
        <dbReference type="EMBL" id="KAK1385148.1"/>
    </source>
</evidence>
<dbReference type="Pfam" id="PF04043">
    <property type="entry name" value="PMEI"/>
    <property type="match status" value="1"/>
</dbReference>
<dbReference type="Gene3D" id="1.20.140.40">
    <property type="entry name" value="Invertase/pectin methylesterase inhibitor family protein"/>
    <property type="match status" value="1"/>
</dbReference>
<reference evidence="9" key="2">
    <citation type="submission" date="2023-05" db="EMBL/GenBank/DDBJ databases">
        <authorList>
            <person name="Schelkunov M.I."/>
        </authorList>
    </citation>
    <scope>NUCLEOTIDE SEQUENCE</scope>
    <source>
        <strain evidence="9">Hsosn_3</strain>
        <tissue evidence="9">Leaf</tissue>
    </source>
</reference>
<keyword evidence="4 7" id="KW-0732">Signal</keyword>
<keyword evidence="2" id="KW-0052">Apoplast</keyword>
<sequence length="189" mass="20728">MSHIMTIFLSLTILALLTYSASSENGDDYVQDACSVTRYRNLCIRSLSPFSTTAKRNPTTWARAGVSVTISEAKRVAKLLTKLSTSTGGRNKGALLDCIECFEDSIDNLHKSLYVLRELNGQTFNSQMSDVTTWMSAALTDEDTCLDGFSDHKGRKIKSLQNRITNVTYITSNALALVNKLATTGISDP</sequence>
<dbReference type="FunFam" id="1.20.140.40:FF:000006">
    <property type="entry name" value="Pectinesterase inhibitor 3"/>
    <property type="match status" value="1"/>
</dbReference>
<keyword evidence="5" id="KW-1015">Disulfide bond</keyword>
<evidence type="ECO:0000256" key="7">
    <source>
        <dbReference type="SAM" id="SignalP"/>
    </source>
</evidence>
<name>A0AAD8IH86_9APIA</name>
<evidence type="ECO:0000256" key="5">
    <source>
        <dbReference type="ARBA" id="ARBA00023157"/>
    </source>
</evidence>
<comment type="similarity">
    <text evidence="6">Belongs to the PMEI family.</text>
</comment>
<evidence type="ECO:0000259" key="8">
    <source>
        <dbReference type="SMART" id="SM00856"/>
    </source>
</evidence>
<dbReference type="CDD" id="cd15798">
    <property type="entry name" value="PMEI-like_3"/>
    <property type="match status" value="1"/>
</dbReference>
<dbReference type="GO" id="GO:0048046">
    <property type="term" value="C:apoplast"/>
    <property type="evidence" value="ECO:0007669"/>
    <property type="project" value="UniProtKB-SubCell"/>
</dbReference>
<dbReference type="InterPro" id="IPR006501">
    <property type="entry name" value="Pectinesterase_inhib_dom"/>
</dbReference>
<dbReference type="InterPro" id="IPR051955">
    <property type="entry name" value="PME_Inhibitor"/>
</dbReference>